<feature type="transmembrane region" description="Helical" evidence="8">
    <location>
        <begin position="86"/>
        <end position="118"/>
    </location>
</feature>
<reference evidence="9 10" key="1">
    <citation type="submission" date="2020-09" db="EMBL/GenBank/DDBJ databases">
        <title>Novel species of Mucilaginibacter isolated from a glacier on the Tibetan Plateau.</title>
        <authorList>
            <person name="Liu Q."/>
            <person name="Xin Y.-H."/>
        </authorList>
    </citation>
    <scope>NUCLEOTIDE SEQUENCE [LARGE SCALE GENOMIC DNA]</scope>
    <source>
        <strain evidence="9 10">CGMCC 1.13878</strain>
    </source>
</reference>
<feature type="transmembrane region" description="Helical" evidence="8">
    <location>
        <begin position="296"/>
        <end position="329"/>
    </location>
</feature>
<feature type="transmembrane region" description="Helical" evidence="8">
    <location>
        <begin position="265"/>
        <end position="284"/>
    </location>
</feature>
<keyword evidence="10" id="KW-1185">Reference proteome</keyword>
<accession>A0ABR7X653</accession>
<evidence type="ECO:0000256" key="3">
    <source>
        <dbReference type="ARBA" id="ARBA00022679"/>
    </source>
</evidence>
<keyword evidence="2" id="KW-1003">Cell membrane</keyword>
<evidence type="ECO:0000256" key="1">
    <source>
        <dbReference type="ARBA" id="ARBA00004651"/>
    </source>
</evidence>
<feature type="transmembrane region" description="Helical" evidence="8">
    <location>
        <begin position="201"/>
        <end position="219"/>
    </location>
</feature>
<dbReference type="RefSeq" id="WP_191175203.1">
    <property type="nucleotide sequence ID" value="NZ_JACWMW010000002.1"/>
</dbReference>
<keyword evidence="5 8" id="KW-1133">Transmembrane helix</keyword>
<name>A0ABR7X653_9SPHI</name>
<dbReference type="Pfam" id="PF09594">
    <property type="entry name" value="GT87"/>
    <property type="match status" value="1"/>
</dbReference>
<evidence type="ECO:0000256" key="7">
    <source>
        <dbReference type="ARBA" id="ARBA00024033"/>
    </source>
</evidence>
<comment type="caution">
    <text evidence="9">The sequence shown here is derived from an EMBL/GenBank/DDBJ whole genome shotgun (WGS) entry which is preliminary data.</text>
</comment>
<feature type="transmembrane region" description="Helical" evidence="8">
    <location>
        <begin position="341"/>
        <end position="360"/>
    </location>
</feature>
<dbReference type="Proteomes" id="UP000618754">
    <property type="component" value="Unassembled WGS sequence"/>
</dbReference>
<comment type="similarity">
    <text evidence="7">Belongs to the glycosyltransferase 87 family.</text>
</comment>
<evidence type="ECO:0000313" key="10">
    <source>
        <dbReference type="Proteomes" id="UP000618754"/>
    </source>
</evidence>
<evidence type="ECO:0000256" key="6">
    <source>
        <dbReference type="ARBA" id="ARBA00023136"/>
    </source>
</evidence>
<evidence type="ECO:0000256" key="5">
    <source>
        <dbReference type="ARBA" id="ARBA00022989"/>
    </source>
</evidence>
<organism evidence="9 10">
    <name type="scientific">Mucilaginibacter rigui</name>
    <dbReference type="NCBI Taxonomy" id="534635"/>
    <lineage>
        <taxon>Bacteria</taxon>
        <taxon>Pseudomonadati</taxon>
        <taxon>Bacteroidota</taxon>
        <taxon>Sphingobacteriia</taxon>
        <taxon>Sphingobacteriales</taxon>
        <taxon>Sphingobacteriaceae</taxon>
        <taxon>Mucilaginibacter</taxon>
    </lineage>
</organism>
<keyword evidence="4 8" id="KW-0812">Transmembrane</keyword>
<gene>
    <name evidence="9" type="ORF">IDJ75_08530</name>
</gene>
<comment type="subcellular location">
    <subcellularLocation>
        <location evidence="1">Cell membrane</location>
        <topology evidence="1">Multi-pass membrane protein</topology>
    </subcellularLocation>
</comment>
<dbReference type="EMBL" id="JACWMW010000002">
    <property type="protein sequence ID" value="MBD1385322.1"/>
    <property type="molecule type" value="Genomic_DNA"/>
</dbReference>
<evidence type="ECO:0000256" key="8">
    <source>
        <dbReference type="SAM" id="Phobius"/>
    </source>
</evidence>
<feature type="transmembrane region" description="Helical" evidence="8">
    <location>
        <begin position="169"/>
        <end position="194"/>
    </location>
</feature>
<evidence type="ECO:0000256" key="4">
    <source>
        <dbReference type="ARBA" id="ARBA00022692"/>
    </source>
</evidence>
<protein>
    <submittedName>
        <fullName evidence="9">DUF2029 domain-containing protein</fullName>
    </submittedName>
</protein>
<evidence type="ECO:0000256" key="2">
    <source>
        <dbReference type="ARBA" id="ARBA00022475"/>
    </source>
</evidence>
<dbReference type="InterPro" id="IPR018584">
    <property type="entry name" value="GT87"/>
</dbReference>
<feature type="transmembrane region" description="Helical" evidence="8">
    <location>
        <begin position="130"/>
        <end position="163"/>
    </location>
</feature>
<keyword evidence="3" id="KW-0808">Transferase</keyword>
<feature type="transmembrane region" description="Helical" evidence="8">
    <location>
        <begin position="27"/>
        <end position="45"/>
    </location>
</feature>
<proteinExistence type="inferred from homology"/>
<sequence length="404" mass="46225">MFKASSIKTYLPGVKQGLNKLIYNKRFVYTIWFGIGLFIVLRGLISHQPPNNYLIFKHNFLNVIHQQSLYTPQPEYYYDRNHYGPVFSLIIAPFALLPDGVGAMLWVLFNVFILFKAFQVLPIKNNGYLIIMLLCANEIIASSIFFQFNPIITALIIFSFYFIRKEKDFWAALMIALGTFTKLYGIVGLAFFFFSDHKLKLIASLVFWSVVLFVLPMAISSPEFILKTYSAWYHDLVAKNAENAGSDMQDISVMGIIRRVFNIPGFQSIYVIAPAMFLFALSYIRIKYFKSARYQLLILASVLIFTVIFSSSAESATYIIAFSGVAIWFMNVNRPVTILEISLLVFAIVITSFPFADVFIKNISVTYIRPYKLKALPCLLIWLKIIYETLTAKFSDEGSPEVVQ</sequence>
<evidence type="ECO:0000313" key="9">
    <source>
        <dbReference type="EMBL" id="MBD1385322.1"/>
    </source>
</evidence>
<keyword evidence="6 8" id="KW-0472">Membrane</keyword>